<dbReference type="Gene3D" id="3.90.79.10">
    <property type="entry name" value="Nucleoside Triphosphate Pyrophosphohydrolase"/>
    <property type="match status" value="1"/>
</dbReference>
<evidence type="ECO:0000256" key="2">
    <source>
        <dbReference type="ARBA" id="ARBA00001946"/>
    </source>
</evidence>
<dbReference type="GO" id="GO:0034432">
    <property type="term" value="F:bis(5'-adenosyl)-pentaphosphatase activity"/>
    <property type="evidence" value="ECO:0007669"/>
    <property type="project" value="TreeGrafter"/>
</dbReference>
<evidence type="ECO:0000256" key="3">
    <source>
        <dbReference type="ARBA" id="ARBA00022801"/>
    </source>
</evidence>
<dbReference type="RefSeq" id="WP_245737471.1">
    <property type="nucleotide sequence ID" value="NZ_FNZQ01000001.1"/>
</dbReference>
<dbReference type="PROSITE" id="PS00893">
    <property type="entry name" value="NUDIX_BOX"/>
    <property type="match status" value="1"/>
</dbReference>
<evidence type="ECO:0000256" key="1">
    <source>
        <dbReference type="ARBA" id="ARBA00001936"/>
    </source>
</evidence>
<protein>
    <submittedName>
        <fullName evidence="6">Putative (Di)nucleoside polyphosphate hydrolase</fullName>
    </submittedName>
</protein>
<dbReference type="STRING" id="188906.SAMN04488526_0386"/>
<dbReference type="InterPro" id="IPR020476">
    <property type="entry name" value="Nudix_hydrolase"/>
</dbReference>
<comment type="cofactor">
    <cofactor evidence="1">
        <name>Mn(2+)</name>
        <dbReference type="ChEBI" id="CHEBI:29035"/>
    </cofactor>
</comment>
<dbReference type="GO" id="GO:0008893">
    <property type="term" value="F:guanosine-3',5'-bis(diphosphate) 3'-diphosphatase activity"/>
    <property type="evidence" value="ECO:0007669"/>
    <property type="project" value="TreeGrafter"/>
</dbReference>
<name>A0A1H7GFU6_9RHOB</name>
<evidence type="ECO:0000259" key="5">
    <source>
        <dbReference type="PROSITE" id="PS51462"/>
    </source>
</evidence>
<dbReference type="SUPFAM" id="SSF55811">
    <property type="entry name" value="Nudix"/>
    <property type="match status" value="1"/>
</dbReference>
<keyword evidence="7" id="KW-1185">Reference proteome</keyword>
<dbReference type="NCBIfam" id="NF001938">
    <property type="entry name" value="PRK00714.1-5"/>
    <property type="match status" value="1"/>
</dbReference>
<dbReference type="PANTHER" id="PTHR11839:SF22">
    <property type="entry name" value="NUDIX HYDROLASE 26, CHLOROPLASTIC"/>
    <property type="match status" value="1"/>
</dbReference>
<dbReference type="Proteomes" id="UP000199283">
    <property type="component" value="Unassembled WGS sequence"/>
</dbReference>
<comment type="similarity">
    <text evidence="4">Belongs to the Nudix hydrolase family.</text>
</comment>
<dbReference type="PRINTS" id="PR00502">
    <property type="entry name" value="NUDIXFAMILY"/>
</dbReference>
<dbReference type="GO" id="GO:0019693">
    <property type="term" value="P:ribose phosphate metabolic process"/>
    <property type="evidence" value="ECO:0007669"/>
    <property type="project" value="TreeGrafter"/>
</dbReference>
<organism evidence="6 7">
    <name type="scientific">Jannaschia helgolandensis</name>
    <dbReference type="NCBI Taxonomy" id="188906"/>
    <lineage>
        <taxon>Bacteria</taxon>
        <taxon>Pseudomonadati</taxon>
        <taxon>Pseudomonadota</taxon>
        <taxon>Alphaproteobacteria</taxon>
        <taxon>Rhodobacterales</taxon>
        <taxon>Roseobacteraceae</taxon>
        <taxon>Jannaschia</taxon>
    </lineage>
</organism>
<evidence type="ECO:0000313" key="6">
    <source>
        <dbReference type="EMBL" id="SEK36407.1"/>
    </source>
</evidence>
<proteinExistence type="inferred from homology"/>
<sequence length="162" mass="18466">MTPRLTSDDIAKLPYRPCAGVCLTNPDDLIWVGERLDYPGAWQMPQGGIDSGEAPRAAALRELREETGIAPDAVRVIDELSDPLPYDLPLDLVPKLWKGQYRGQTQHWFRMSYAGPDDAVDLDYHEREFKRWQWMPAADVLTSIVPFKRDLYAHVLARFGLL</sequence>
<dbReference type="Pfam" id="PF00293">
    <property type="entry name" value="NUDIX"/>
    <property type="match status" value="1"/>
</dbReference>
<dbReference type="InterPro" id="IPR000086">
    <property type="entry name" value="NUDIX_hydrolase_dom"/>
</dbReference>
<dbReference type="PROSITE" id="PS51462">
    <property type="entry name" value="NUDIX"/>
    <property type="match status" value="1"/>
</dbReference>
<dbReference type="InterPro" id="IPR015797">
    <property type="entry name" value="NUDIX_hydrolase-like_dom_sf"/>
</dbReference>
<dbReference type="CDD" id="cd03671">
    <property type="entry name" value="NUDIX_Ap4A_hydrolase_plant_like"/>
    <property type="match status" value="1"/>
</dbReference>
<evidence type="ECO:0000313" key="7">
    <source>
        <dbReference type="Proteomes" id="UP000199283"/>
    </source>
</evidence>
<reference evidence="6 7" key="1">
    <citation type="submission" date="2016-10" db="EMBL/GenBank/DDBJ databases">
        <authorList>
            <person name="de Groot N.N."/>
        </authorList>
    </citation>
    <scope>NUCLEOTIDE SEQUENCE [LARGE SCALE GENOMIC DNA]</scope>
    <source>
        <strain evidence="6 7">DSM 14858</strain>
    </source>
</reference>
<dbReference type="InterPro" id="IPR020084">
    <property type="entry name" value="NUDIX_hydrolase_CS"/>
</dbReference>
<dbReference type="PANTHER" id="PTHR11839">
    <property type="entry name" value="UDP/ADP-SUGAR PYROPHOSPHATASE"/>
    <property type="match status" value="1"/>
</dbReference>
<dbReference type="InterPro" id="IPR022927">
    <property type="entry name" value="RppH"/>
</dbReference>
<dbReference type="EMBL" id="FNZQ01000001">
    <property type="protein sequence ID" value="SEK36407.1"/>
    <property type="molecule type" value="Genomic_DNA"/>
</dbReference>
<gene>
    <name evidence="6" type="ORF">SAMN04488526_0386</name>
</gene>
<keyword evidence="3 4" id="KW-0378">Hydrolase</keyword>
<feature type="domain" description="Nudix hydrolase" evidence="5">
    <location>
        <begin position="14"/>
        <end position="157"/>
    </location>
</feature>
<dbReference type="AlphaFoldDB" id="A0A1H7GFU6"/>
<accession>A0A1H7GFU6</accession>
<comment type="cofactor">
    <cofactor evidence="2">
        <name>Mg(2+)</name>
        <dbReference type="ChEBI" id="CHEBI:18420"/>
    </cofactor>
</comment>
<evidence type="ECO:0000256" key="4">
    <source>
        <dbReference type="RuleBase" id="RU003476"/>
    </source>
</evidence>
<dbReference type="GO" id="GO:0006753">
    <property type="term" value="P:nucleoside phosphate metabolic process"/>
    <property type="evidence" value="ECO:0007669"/>
    <property type="project" value="TreeGrafter"/>
</dbReference>